<gene>
    <name evidence="1" type="ORF">ACFSFW_06765</name>
</gene>
<dbReference type="EMBL" id="JBHUEK010000009">
    <property type="protein sequence ID" value="MFD1778364.1"/>
    <property type="molecule type" value="Genomic_DNA"/>
</dbReference>
<organism evidence="1 2">
    <name type="scientific">Fredinandcohnia salidurans</name>
    <dbReference type="NCBI Taxonomy" id="2595041"/>
    <lineage>
        <taxon>Bacteria</taxon>
        <taxon>Bacillati</taxon>
        <taxon>Bacillota</taxon>
        <taxon>Bacilli</taxon>
        <taxon>Bacillales</taxon>
        <taxon>Bacillaceae</taxon>
        <taxon>Fredinandcohnia</taxon>
    </lineage>
</organism>
<proteinExistence type="predicted"/>
<name>A0ABW4MK38_9BACI</name>
<keyword evidence="2" id="KW-1185">Reference proteome</keyword>
<evidence type="ECO:0000313" key="1">
    <source>
        <dbReference type="EMBL" id="MFD1778364.1"/>
    </source>
</evidence>
<reference evidence="2" key="1">
    <citation type="journal article" date="2019" name="Int. J. Syst. Evol. Microbiol.">
        <title>The Global Catalogue of Microorganisms (GCM) 10K type strain sequencing project: providing services to taxonomists for standard genome sequencing and annotation.</title>
        <authorList>
            <consortium name="The Broad Institute Genomics Platform"/>
            <consortium name="The Broad Institute Genome Sequencing Center for Infectious Disease"/>
            <person name="Wu L."/>
            <person name="Ma J."/>
        </authorList>
    </citation>
    <scope>NUCLEOTIDE SEQUENCE [LARGE SCALE GENOMIC DNA]</scope>
    <source>
        <strain evidence="2">CCUG 15531</strain>
    </source>
</reference>
<evidence type="ECO:0000313" key="2">
    <source>
        <dbReference type="Proteomes" id="UP001597227"/>
    </source>
</evidence>
<dbReference type="Proteomes" id="UP001597227">
    <property type="component" value="Unassembled WGS sequence"/>
</dbReference>
<comment type="caution">
    <text evidence="1">The sequence shown here is derived from an EMBL/GenBank/DDBJ whole genome shotgun (WGS) entry which is preliminary data.</text>
</comment>
<dbReference type="RefSeq" id="WP_304212611.1">
    <property type="nucleotide sequence ID" value="NZ_JBHUEK010000009.1"/>
</dbReference>
<accession>A0ABW4MK38</accession>
<sequence>MSEYQVFLQERDKVDYFLQKGYKITNVIENLSGAFVDFEKKDEKETLHIITPEGRKYFAVMLIKQQKEGA</sequence>
<protein>
    <submittedName>
        <fullName evidence="1">Uncharacterized protein</fullName>
    </submittedName>
</protein>